<accession>A0A5D0D047</accession>
<protein>
    <submittedName>
        <fullName evidence="1">Uncharacterized protein</fullName>
    </submittedName>
</protein>
<comment type="caution">
    <text evidence="1">The sequence shown here is derived from an EMBL/GenBank/DDBJ whole genome shotgun (WGS) entry which is preliminary data.</text>
</comment>
<evidence type="ECO:0000313" key="2">
    <source>
        <dbReference type="Proteomes" id="UP000325218"/>
    </source>
</evidence>
<evidence type="ECO:0000313" key="1">
    <source>
        <dbReference type="EMBL" id="TYA15400.1"/>
    </source>
</evidence>
<proteinExistence type="predicted"/>
<dbReference type="EMBL" id="VSDO01000001">
    <property type="protein sequence ID" value="TYA15400.1"/>
    <property type="molecule type" value="Genomic_DNA"/>
</dbReference>
<dbReference type="Proteomes" id="UP000325218">
    <property type="component" value="Unassembled WGS sequence"/>
</dbReference>
<dbReference type="AlphaFoldDB" id="A0A5D0D047"/>
<sequence length="390" mass="43496">MLSVKDYILLCELAQTGLLPAQQSGGVLELAAGLEAKLAGIGQGDLAQQIGRSANLVDWEWDRREGDGERPDRYFFVHREHNHGVVVMQEPAETPFSHTYTMDEFMAALRPIAETKGTLSFTGLGQGGWRAAELAALLGAGAVVFGAPGEEELPGRAVNYVGEDDPVGAYTEKVVFVKQQGELKEEDEAFYYRKLEFDPAGNPVIAEQSEFSRFVSWFYQRADTVEPEIWGLFFPGPEEEEALLADLGVYSVYLQIGSLNREGILRSVDETIRYAGKVLTANREAMVRELAKVGDEDYHARVPEIAGEHAARASAFVERTYDSVQTIFMGIALFSLDREPFDVEPWMAGFYDRIHELLDGEQTKLEACLDQAIASHLERLLQMPDFTLEW</sequence>
<reference evidence="1 2" key="1">
    <citation type="submission" date="2019-08" db="EMBL/GenBank/DDBJ databases">
        <title>Genome sequencing of Paenibacillus faecis DSM 23593(T).</title>
        <authorList>
            <person name="Kook J.-K."/>
            <person name="Park S.-N."/>
            <person name="Lim Y.K."/>
        </authorList>
    </citation>
    <scope>NUCLEOTIDE SEQUENCE [LARGE SCALE GENOMIC DNA]</scope>
    <source>
        <strain evidence="1 2">DSM 23593</strain>
    </source>
</reference>
<name>A0A5D0D047_9BACL</name>
<keyword evidence="2" id="KW-1185">Reference proteome</keyword>
<dbReference type="OrthoDB" id="2514334at2"/>
<dbReference type="RefSeq" id="WP_148450990.1">
    <property type="nucleotide sequence ID" value="NZ_VSDO01000001.1"/>
</dbReference>
<organism evidence="1 2">
    <name type="scientific">Paenibacillus faecis</name>
    <dbReference type="NCBI Taxonomy" id="862114"/>
    <lineage>
        <taxon>Bacteria</taxon>
        <taxon>Bacillati</taxon>
        <taxon>Bacillota</taxon>
        <taxon>Bacilli</taxon>
        <taxon>Bacillales</taxon>
        <taxon>Paenibacillaceae</taxon>
        <taxon>Paenibacillus</taxon>
    </lineage>
</organism>
<gene>
    <name evidence="1" type="ORF">FRY98_07170</name>
</gene>